<dbReference type="InterPro" id="IPR000560">
    <property type="entry name" value="His_Pase_clade-2"/>
</dbReference>
<evidence type="ECO:0000256" key="3">
    <source>
        <dbReference type="SAM" id="SignalP"/>
    </source>
</evidence>
<sequence length="434" mass="47560">MNVSLSHFARLGAPLLSVALSLTTPLTAHAQDNGHYVLEKAVQVSRHGIRPQTDTAKLVDATQRQWPTWLVRDGELTGHGYLATSLMGAWQAEQYRQAGLLPAGCPKDGTLYAVSSPKQRTRATAAALMDGMFPGCGEKPHASAQSHDPLFQTDKMDFARVDPAIAKAEILKALGGDLQAAKARLKPDMDLLKAAACIEGKPCPFYDAEWVIKQNDEGRLKIKGLDKASSLGETFRLQYSEGKPLNEVAFGHATDAKQVMALTRLHRAKYDFVNDTPHIAKRGGSQLMNQLRLALEQGTPLEQADPLGNPPAAPLLVIVAHDTNLSQLRTMLGFHWTLGEYQPGNIPPTGTLAFERYRDADSGERFIRTTFVTQSPDQMRNLTPLTADNTPLQTDFNMPGCKLTRVGTLCPLNDFAEHLNKAIDRTALTAYRYP</sequence>
<evidence type="ECO:0000256" key="1">
    <source>
        <dbReference type="ARBA" id="ARBA00005375"/>
    </source>
</evidence>
<dbReference type="GO" id="GO:0050308">
    <property type="term" value="F:sugar-phosphatase activity"/>
    <property type="evidence" value="ECO:0007669"/>
    <property type="project" value="TreeGrafter"/>
</dbReference>
<feature type="chain" id="PRO_5012311788" evidence="3">
    <location>
        <begin position="31"/>
        <end position="434"/>
    </location>
</feature>
<dbReference type="InterPro" id="IPR050645">
    <property type="entry name" value="Histidine_acid_phosphatase"/>
</dbReference>
<feature type="signal peptide" evidence="3">
    <location>
        <begin position="1"/>
        <end position="30"/>
    </location>
</feature>
<evidence type="ECO:0000256" key="2">
    <source>
        <dbReference type="ARBA" id="ARBA00022801"/>
    </source>
</evidence>
<comment type="similarity">
    <text evidence="1">Belongs to the histidine acid phosphatase family.</text>
</comment>
<dbReference type="GO" id="GO:0030288">
    <property type="term" value="C:outer membrane-bounded periplasmic space"/>
    <property type="evidence" value="ECO:0007669"/>
    <property type="project" value="TreeGrafter"/>
</dbReference>
<dbReference type="InterPro" id="IPR029033">
    <property type="entry name" value="His_PPase_superfam"/>
</dbReference>
<name>A0A266NAP3_9PSED</name>
<dbReference type="Gene3D" id="3.40.50.1240">
    <property type="entry name" value="Phosphoglycerate mutase-like"/>
    <property type="match status" value="2"/>
</dbReference>
<keyword evidence="2" id="KW-0378">Hydrolase</keyword>
<dbReference type="OrthoDB" id="395886at2"/>
<protein>
    <submittedName>
        <fullName evidence="4">Histidine-type phosphatase</fullName>
    </submittedName>
</protein>
<organism evidence="4 5">
    <name type="scientific">Pseudomonas lundensis</name>
    <dbReference type="NCBI Taxonomy" id="86185"/>
    <lineage>
        <taxon>Bacteria</taxon>
        <taxon>Pseudomonadati</taxon>
        <taxon>Pseudomonadota</taxon>
        <taxon>Gammaproteobacteria</taxon>
        <taxon>Pseudomonadales</taxon>
        <taxon>Pseudomonadaceae</taxon>
        <taxon>Pseudomonas</taxon>
    </lineage>
</organism>
<dbReference type="CDD" id="cd07061">
    <property type="entry name" value="HP_HAP_like"/>
    <property type="match status" value="1"/>
</dbReference>
<dbReference type="Pfam" id="PF00328">
    <property type="entry name" value="His_Phos_2"/>
    <property type="match status" value="1"/>
</dbReference>
<dbReference type="AlphaFoldDB" id="A0A266NAP3"/>
<keyword evidence="3" id="KW-0732">Signal</keyword>
<dbReference type="EMBL" id="NQKI01000019">
    <property type="protein sequence ID" value="OZY59007.1"/>
    <property type="molecule type" value="Genomic_DNA"/>
</dbReference>
<evidence type="ECO:0000313" key="5">
    <source>
        <dbReference type="Proteomes" id="UP000215788"/>
    </source>
</evidence>
<dbReference type="PANTHER" id="PTHR11567">
    <property type="entry name" value="ACID PHOSPHATASE-RELATED"/>
    <property type="match status" value="1"/>
</dbReference>
<dbReference type="PANTHER" id="PTHR11567:SF110">
    <property type="entry name" value="2-PHOSPHOXYLOSE PHOSPHATASE 1"/>
    <property type="match status" value="1"/>
</dbReference>
<accession>A0A266NAP3</accession>
<dbReference type="SUPFAM" id="SSF53254">
    <property type="entry name" value="Phosphoglycerate mutase-like"/>
    <property type="match status" value="1"/>
</dbReference>
<proteinExistence type="inferred from homology"/>
<dbReference type="RefSeq" id="WP_094993833.1">
    <property type="nucleotide sequence ID" value="NZ_NQKI01000019.1"/>
</dbReference>
<gene>
    <name evidence="4" type="ORF">CJF39_13255</name>
</gene>
<reference evidence="4 5" key="1">
    <citation type="submission" date="2017-08" db="EMBL/GenBank/DDBJ databases">
        <title>Genomic and metabolic characterisation of spoilage-associated Pseudomonas species.</title>
        <authorList>
            <person name="Stanborough T."/>
            <person name="Fegan N."/>
            <person name="Powell S.M."/>
            <person name="Singh T."/>
            <person name="Tamplin M.L."/>
            <person name="Chandry P.S."/>
        </authorList>
    </citation>
    <scope>NUCLEOTIDE SEQUENCE [LARGE SCALE GENOMIC DNA]</scope>
    <source>
        <strain evidence="4 5">L1802</strain>
    </source>
</reference>
<comment type="caution">
    <text evidence="4">The sequence shown here is derived from an EMBL/GenBank/DDBJ whole genome shotgun (WGS) entry which is preliminary data.</text>
</comment>
<evidence type="ECO:0000313" key="4">
    <source>
        <dbReference type="EMBL" id="OZY59007.1"/>
    </source>
</evidence>
<dbReference type="Proteomes" id="UP000215788">
    <property type="component" value="Unassembled WGS sequence"/>
</dbReference>